<dbReference type="AlphaFoldDB" id="A0A2N5SSR0"/>
<gene>
    <name evidence="2" type="ORF">PCASD_24398</name>
</gene>
<sequence length="172" mass="18417">MARLRYPPSKYQPGKQADLHAELFPAGTGISLVGRSSSSPGWYRYQLNGEVNLLAGLVQVPAWWGGQAPCRAGTGTSSVGRSTSSPGWYRYQLGGEVNLLAGLVQAPAWWGGQPPFQAGTGTSSVGRSSSLPGWYRYQLGGEVNLLAGHPMDEADTGHPGHPVDDRVYDQYK</sequence>
<dbReference type="EMBL" id="PGCI01000776">
    <property type="protein sequence ID" value="PLW16283.1"/>
    <property type="molecule type" value="Genomic_DNA"/>
</dbReference>
<proteinExistence type="predicted"/>
<evidence type="ECO:0000313" key="2">
    <source>
        <dbReference type="EMBL" id="PLW16283.1"/>
    </source>
</evidence>
<protein>
    <submittedName>
        <fullName evidence="2">Uncharacterized protein</fullName>
    </submittedName>
</protein>
<evidence type="ECO:0000313" key="3">
    <source>
        <dbReference type="Proteomes" id="UP000235392"/>
    </source>
</evidence>
<feature type="region of interest" description="Disordered" evidence="1">
    <location>
        <begin position="150"/>
        <end position="172"/>
    </location>
</feature>
<organism evidence="2 3">
    <name type="scientific">Puccinia coronata f. sp. avenae</name>
    <dbReference type="NCBI Taxonomy" id="200324"/>
    <lineage>
        <taxon>Eukaryota</taxon>
        <taxon>Fungi</taxon>
        <taxon>Dikarya</taxon>
        <taxon>Basidiomycota</taxon>
        <taxon>Pucciniomycotina</taxon>
        <taxon>Pucciniomycetes</taxon>
        <taxon>Pucciniales</taxon>
        <taxon>Pucciniaceae</taxon>
        <taxon>Puccinia</taxon>
    </lineage>
</organism>
<evidence type="ECO:0000256" key="1">
    <source>
        <dbReference type="SAM" id="MobiDB-lite"/>
    </source>
</evidence>
<accession>A0A2N5SSR0</accession>
<name>A0A2N5SSR0_9BASI</name>
<comment type="caution">
    <text evidence="2">The sequence shown here is derived from an EMBL/GenBank/DDBJ whole genome shotgun (WGS) entry which is preliminary data.</text>
</comment>
<reference evidence="2 3" key="1">
    <citation type="submission" date="2017-11" db="EMBL/GenBank/DDBJ databases">
        <title>De novo assembly and phasing of dikaryotic genomes from two isolates of Puccinia coronata f. sp. avenae, the causal agent of oat crown rust.</title>
        <authorList>
            <person name="Miller M.E."/>
            <person name="Zhang Y."/>
            <person name="Omidvar V."/>
            <person name="Sperschneider J."/>
            <person name="Schwessinger B."/>
            <person name="Raley C."/>
            <person name="Palmer J.M."/>
            <person name="Garnica D."/>
            <person name="Upadhyaya N."/>
            <person name="Rathjen J."/>
            <person name="Taylor J.M."/>
            <person name="Park R.F."/>
            <person name="Dodds P.N."/>
            <person name="Hirsch C.D."/>
            <person name="Kianian S.F."/>
            <person name="Figueroa M."/>
        </authorList>
    </citation>
    <scope>NUCLEOTIDE SEQUENCE [LARGE SCALE GENOMIC DNA]</scope>
    <source>
        <strain evidence="2">12SD80</strain>
    </source>
</reference>
<dbReference type="Proteomes" id="UP000235392">
    <property type="component" value="Unassembled WGS sequence"/>
</dbReference>